<dbReference type="GO" id="GO:0016746">
    <property type="term" value="F:acyltransferase activity"/>
    <property type="evidence" value="ECO:0007669"/>
    <property type="project" value="UniProtKB-KW"/>
</dbReference>
<evidence type="ECO:0000313" key="3">
    <source>
        <dbReference type="Proteomes" id="UP001595593"/>
    </source>
</evidence>
<reference evidence="3" key="1">
    <citation type="journal article" date="2019" name="Int. J. Syst. Evol. Microbiol.">
        <title>The Global Catalogue of Microorganisms (GCM) 10K type strain sequencing project: providing services to taxonomists for standard genome sequencing and annotation.</title>
        <authorList>
            <consortium name="The Broad Institute Genomics Platform"/>
            <consortium name="The Broad Institute Genome Sequencing Center for Infectious Disease"/>
            <person name="Wu L."/>
            <person name="Ma J."/>
        </authorList>
    </citation>
    <scope>NUCLEOTIDE SEQUENCE [LARGE SCALE GENOMIC DNA]</scope>
    <source>
        <strain evidence="3">KCTC 52094</strain>
    </source>
</reference>
<dbReference type="PANTHER" id="PTHR13538">
    <property type="entry name" value="N-ACETYLTRANSFERASE 6"/>
    <property type="match status" value="1"/>
</dbReference>
<dbReference type="Gene3D" id="3.40.630.30">
    <property type="match status" value="1"/>
</dbReference>
<accession>A0ABV7G5W9</accession>
<dbReference type="SUPFAM" id="SSF55729">
    <property type="entry name" value="Acyl-CoA N-acyltransferases (Nat)"/>
    <property type="match status" value="1"/>
</dbReference>
<dbReference type="PANTHER" id="PTHR13538:SF4">
    <property type="entry name" value="N-ALPHA-ACETYLTRANSFERASE 80"/>
    <property type="match status" value="1"/>
</dbReference>
<feature type="domain" description="N-acetyltransferase" evidence="1">
    <location>
        <begin position="1"/>
        <end position="152"/>
    </location>
</feature>
<organism evidence="2 3">
    <name type="scientific">Teichococcus globiformis</name>
    <dbReference type="NCBI Taxonomy" id="2307229"/>
    <lineage>
        <taxon>Bacteria</taxon>
        <taxon>Pseudomonadati</taxon>
        <taxon>Pseudomonadota</taxon>
        <taxon>Alphaproteobacteria</taxon>
        <taxon>Acetobacterales</taxon>
        <taxon>Roseomonadaceae</taxon>
        <taxon>Roseomonas</taxon>
    </lineage>
</organism>
<dbReference type="Proteomes" id="UP001595593">
    <property type="component" value="Unassembled WGS sequence"/>
</dbReference>
<proteinExistence type="predicted"/>
<comment type="caution">
    <text evidence="2">The sequence shown here is derived from an EMBL/GenBank/DDBJ whole genome shotgun (WGS) entry which is preliminary data.</text>
</comment>
<dbReference type="CDD" id="cd04301">
    <property type="entry name" value="NAT_SF"/>
    <property type="match status" value="1"/>
</dbReference>
<gene>
    <name evidence="2" type="ORF">ACFOD4_17480</name>
</gene>
<dbReference type="EMBL" id="JBHRTN010000018">
    <property type="protein sequence ID" value="MFC3126860.1"/>
    <property type="molecule type" value="Genomic_DNA"/>
</dbReference>
<name>A0ABV7G5W9_9PROT</name>
<protein>
    <submittedName>
        <fullName evidence="2">GNAT family N-acetyltransferase</fullName>
        <ecNumber evidence="2">2.3.-.-</ecNumber>
    </submittedName>
</protein>
<keyword evidence="2" id="KW-0012">Acyltransferase</keyword>
<dbReference type="PROSITE" id="PS51186">
    <property type="entry name" value="GNAT"/>
    <property type="match status" value="1"/>
</dbReference>
<dbReference type="Pfam" id="PF00583">
    <property type="entry name" value="Acetyltransf_1"/>
    <property type="match status" value="1"/>
</dbReference>
<dbReference type="InterPro" id="IPR000182">
    <property type="entry name" value="GNAT_dom"/>
</dbReference>
<dbReference type="EC" id="2.3.-.-" evidence="2"/>
<evidence type="ECO:0000259" key="1">
    <source>
        <dbReference type="PROSITE" id="PS51186"/>
    </source>
</evidence>
<keyword evidence="2" id="KW-0808">Transferase</keyword>
<dbReference type="InterPro" id="IPR016181">
    <property type="entry name" value="Acyl_CoA_acyltransferase"/>
</dbReference>
<evidence type="ECO:0000313" key="2">
    <source>
        <dbReference type="EMBL" id="MFC3126860.1"/>
    </source>
</evidence>
<sequence>MEIVCLATRPDLAPVVASWLWEAFWREGGTGLAEVEALVATAAGPSSLPQSFVLLEDGVPAGTASLAARDLEERPDLAPWLAGLYVAPEYRGRGHARRLVAAVEEEAARQGEGALWLYTAGAEGLYEGLGWVRAARVVLPCGPVVLMRRVAGISRA</sequence>
<dbReference type="InterPro" id="IPR039840">
    <property type="entry name" value="NAA80"/>
</dbReference>
<keyword evidence="3" id="KW-1185">Reference proteome</keyword>
<dbReference type="RefSeq" id="WP_379598457.1">
    <property type="nucleotide sequence ID" value="NZ_JBHRTN010000018.1"/>
</dbReference>